<feature type="compositionally biased region" description="Basic and acidic residues" evidence="1">
    <location>
        <begin position="309"/>
        <end position="322"/>
    </location>
</feature>
<accession>A0A9J7KVJ7</accession>
<evidence type="ECO:0000313" key="3">
    <source>
        <dbReference type="RefSeq" id="XP_035671368.1"/>
    </source>
</evidence>
<feature type="compositionally biased region" description="Polar residues" evidence="1">
    <location>
        <begin position="141"/>
        <end position="155"/>
    </location>
</feature>
<feature type="compositionally biased region" description="Polar residues" evidence="1">
    <location>
        <begin position="329"/>
        <end position="341"/>
    </location>
</feature>
<organism evidence="2 3">
    <name type="scientific">Branchiostoma floridae</name>
    <name type="common">Florida lancelet</name>
    <name type="synonym">Amphioxus</name>
    <dbReference type="NCBI Taxonomy" id="7739"/>
    <lineage>
        <taxon>Eukaryota</taxon>
        <taxon>Metazoa</taxon>
        <taxon>Chordata</taxon>
        <taxon>Cephalochordata</taxon>
        <taxon>Leptocardii</taxon>
        <taxon>Amphioxiformes</taxon>
        <taxon>Branchiostomatidae</taxon>
        <taxon>Branchiostoma</taxon>
    </lineage>
</organism>
<evidence type="ECO:0000313" key="2">
    <source>
        <dbReference type="Proteomes" id="UP000001554"/>
    </source>
</evidence>
<gene>
    <name evidence="3" type="primary">LOC118412550</name>
</gene>
<reference evidence="2" key="1">
    <citation type="journal article" date="2020" name="Nat. Ecol. Evol.">
        <title>Deeply conserved synteny resolves early events in vertebrate evolution.</title>
        <authorList>
            <person name="Simakov O."/>
            <person name="Marletaz F."/>
            <person name="Yue J.X."/>
            <person name="O'Connell B."/>
            <person name="Jenkins J."/>
            <person name="Brandt A."/>
            <person name="Calef R."/>
            <person name="Tung C.H."/>
            <person name="Huang T.K."/>
            <person name="Schmutz J."/>
            <person name="Satoh N."/>
            <person name="Yu J.K."/>
            <person name="Putnam N.H."/>
            <person name="Green R.E."/>
            <person name="Rokhsar D.S."/>
        </authorList>
    </citation>
    <scope>NUCLEOTIDE SEQUENCE [LARGE SCALE GENOMIC DNA]</scope>
    <source>
        <strain evidence="2">S238N-H82</strain>
    </source>
</reference>
<evidence type="ECO:0000256" key="1">
    <source>
        <dbReference type="SAM" id="MobiDB-lite"/>
    </source>
</evidence>
<feature type="region of interest" description="Disordered" evidence="1">
    <location>
        <begin position="249"/>
        <end position="285"/>
    </location>
</feature>
<feature type="compositionally biased region" description="Basic and acidic residues" evidence="1">
    <location>
        <begin position="349"/>
        <end position="382"/>
    </location>
</feature>
<dbReference type="AlphaFoldDB" id="A0A9J7KVJ7"/>
<keyword evidence="2" id="KW-1185">Reference proteome</keyword>
<feature type="compositionally biased region" description="Polar residues" evidence="1">
    <location>
        <begin position="273"/>
        <end position="284"/>
    </location>
</feature>
<dbReference type="KEGG" id="bfo:118412550"/>
<protein>
    <submittedName>
        <fullName evidence="3">Uncharacterized protein LOC118412550</fullName>
    </submittedName>
</protein>
<name>A0A9J7KVJ7_BRAFL</name>
<feature type="region of interest" description="Disordered" evidence="1">
    <location>
        <begin position="138"/>
        <end position="183"/>
    </location>
</feature>
<dbReference type="GeneID" id="118412550"/>
<sequence>MSTGAKLAVPQARRLDQQIITTASIRLPVRMAGTRKEKQKKKPVITKELVREDVYLTDSTTPLPAPSPMAAAHSRRMREMGYPVEMMADKTMAKRTMRDTVQEILKHRSLDRQLQIEMNRQRTQMQAEARQLRKNLRQLKSKSTYQNTSESTLVQHSDHSLHASVQSLPNETRPRRSTRTRKSTWGVATGRIVALKRMQGPGRNKSTEDVGDSGEEEARLCYAIDAVRLSQDSAVLPFAMRDTKSTLRRPVRRHTVDVSGAKNREKFPVPKQRWNSVSGDSSISPDLMTSFFNSPPLSPDGMKVYQRGADVRSRESSVHSVKELGLNWQLPSRNSTPTSTTGKRHRDHKPMTSELDRRRKGEKTPEIKVKDTQQADMDLDRN</sequence>
<dbReference type="OrthoDB" id="10030294at2759"/>
<dbReference type="RefSeq" id="XP_035671368.1">
    <property type="nucleotide sequence ID" value="XM_035815475.1"/>
</dbReference>
<reference evidence="3" key="2">
    <citation type="submission" date="2025-08" db="UniProtKB">
        <authorList>
            <consortium name="RefSeq"/>
        </authorList>
    </citation>
    <scope>IDENTIFICATION</scope>
    <source>
        <strain evidence="3">S238N-H82</strain>
        <tissue evidence="3">Testes</tissue>
    </source>
</reference>
<proteinExistence type="predicted"/>
<dbReference type="Proteomes" id="UP000001554">
    <property type="component" value="Chromosome 1"/>
</dbReference>
<feature type="region of interest" description="Disordered" evidence="1">
    <location>
        <begin position="307"/>
        <end position="382"/>
    </location>
</feature>